<dbReference type="InterPro" id="IPR032710">
    <property type="entry name" value="NTF2-like_dom_sf"/>
</dbReference>
<evidence type="ECO:0000313" key="2">
    <source>
        <dbReference type="Proteomes" id="UP001253439"/>
    </source>
</evidence>
<dbReference type="Proteomes" id="UP001253439">
    <property type="component" value="Unassembled WGS sequence"/>
</dbReference>
<dbReference type="EMBL" id="JAMQOM010000002">
    <property type="protein sequence ID" value="MDS0220622.1"/>
    <property type="molecule type" value="Genomic_DNA"/>
</dbReference>
<dbReference type="RefSeq" id="WP_310895299.1">
    <property type="nucleotide sequence ID" value="NZ_JAMQOM010000002.1"/>
</dbReference>
<comment type="caution">
    <text evidence="1">The sequence shown here is derived from an EMBL/GenBank/DDBJ whole genome shotgun (WGS) entry which is preliminary data.</text>
</comment>
<dbReference type="Pfam" id="PF07366">
    <property type="entry name" value="SnoaL"/>
    <property type="match status" value="1"/>
</dbReference>
<dbReference type="InterPro" id="IPR009959">
    <property type="entry name" value="Cyclase_SnoaL-like"/>
</dbReference>
<dbReference type="GO" id="GO:0030638">
    <property type="term" value="P:polyketide metabolic process"/>
    <property type="evidence" value="ECO:0007669"/>
    <property type="project" value="InterPro"/>
</dbReference>
<dbReference type="AlphaFoldDB" id="A0AAE4EWN4"/>
<dbReference type="PANTHER" id="PTHR38436">
    <property type="entry name" value="POLYKETIDE CYCLASE SNOAL-LIKE DOMAIN"/>
    <property type="match status" value="1"/>
</dbReference>
<organism evidence="1 2">
    <name type="scientific">Haloarcula terrestris</name>
    <dbReference type="NCBI Taxonomy" id="2950533"/>
    <lineage>
        <taxon>Archaea</taxon>
        <taxon>Methanobacteriati</taxon>
        <taxon>Methanobacteriota</taxon>
        <taxon>Stenosarchaea group</taxon>
        <taxon>Halobacteria</taxon>
        <taxon>Halobacteriales</taxon>
        <taxon>Haloarculaceae</taxon>
        <taxon>Haloarcula</taxon>
    </lineage>
</organism>
<name>A0AAE4EWN4_9EURY</name>
<dbReference type="SUPFAM" id="SSF54427">
    <property type="entry name" value="NTF2-like"/>
    <property type="match status" value="1"/>
</dbReference>
<keyword evidence="2" id="KW-1185">Reference proteome</keyword>
<dbReference type="Gene3D" id="3.10.450.50">
    <property type="match status" value="1"/>
</dbReference>
<accession>A0AAE4EWN4</accession>
<protein>
    <submittedName>
        <fullName evidence="1">Ester cyclase</fullName>
    </submittedName>
</protein>
<proteinExistence type="predicted"/>
<reference evidence="1 2" key="1">
    <citation type="submission" date="2022-06" db="EMBL/GenBank/DDBJ databases">
        <title>Haloarcula sp. a new haloarchaeum isolate from saline soil.</title>
        <authorList>
            <person name="Strakova D."/>
            <person name="Galisteo C."/>
            <person name="Sanchez-Porro C."/>
            <person name="Ventosa A."/>
        </authorList>
    </citation>
    <scope>NUCLEOTIDE SEQUENCE [LARGE SCALE GENOMIC DNA]</scope>
    <source>
        <strain evidence="1 2">S1AR25-5A</strain>
    </source>
</reference>
<sequence length="144" mass="16447">MSTTEHTNADIIGRYLHAFNERDLETLAEILADDVVEHSIHEDLHGPDEVIEFLESHFERFPDYSGTTDAMVMEGDTVAVRYSAKGTHKGEYHDVEPTGHEVEWTGMAMYRLEDDEIAEVWVEENRLGLLEQLEAVDPPAHLRI</sequence>
<dbReference type="PANTHER" id="PTHR38436:SF1">
    <property type="entry name" value="ESTER CYCLASE"/>
    <property type="match status" value="1"/>
</dbReference>
<evidence type="ECO:0000313" key="1">
    <source>
        <dbReference type="EMBL" id="MDS0220622.1"/>
    </source>
</evidence>
<gene>
    <name evidence="1" type="ORF">NDI54_04565</name>
</gene>